<dbReference type="Proteomes" id="UP000215027">
    <property type="component" value="Chromosome II"/>
</dbReference>
<dbReference type="OrthoDB" id="3078493at2"/>
<dbReference type="AlphaFoldDB" id="A0A160T953"/>
<evidence type="ECO:0000313" key="2">
    <source>
        <dbReference type="Proteomes" id="UP000215027"/>
    </source>
</evidence>
<evidence type="ECO:0000313" key="1">
    <source>
        <dbReference type="EMBL" id="CUS05775.1"/>
    </source>
</evidence>
<protein>
    <submittedName>
        <fullName evidence="1">Uncharacterized protein</fullName>
    </submittedName>
</protein>
<keyword evidence="2" id="KW-1185">Reference proteome</keyword>
<organism evidence="1 2">
    <name type="scientific">Candidatus Promineifilum breve</name>
    <dbReference type="NCBI Taxonomy" id="1806508"/>
    <lineage>
        <taxon>Bacteria</taxon>
        <taxon>Bacillati</taxon>
        <taxon>Chloroflexota</taxon>
        <taxon>Ardenticatenia</taxon>
        <taxon>Candidatus Promineifilales</taxon>
        <taxon>Candidatus Promineifilaceae</taxon>
        <taxon>Candidatus Promineifilum</taxon>
    </lineage>
</organism>
<sequence>MSSNLDEVRRFADTLHAANQPWTGELFGWSAEYNPELAEPPIDSRLSFTPADFCIGESGVWFFSRQWENCRDAAPVEFLDERNVVRETFRS</sequence>
<proteinExistence type="predicted"/>
<dbReference type="KEGG" id="pbf:CFX0092_B0241"/>
<accession>A0A160T953</accession>
<reference evidence="1" key="1">
    <citation type="submission" date="2016-01" db="EMBL/GenBank/DDBJ databases">
        <authorList>
            <person name="Mcilroy J.S."/>
            <person name="Karst M S."/>
            <person name="Albertsen M."/>
        </authorList>
    </citation>
    <scope>NUCLEOTIDE SEQUENCE</scope>
    <source>
        <strain evidence="1">Cfx-K</strain>
    </source>
</reference>
<name>A0A160T953_9CHLR</name>
<gene>
    <name evidence="1" type="ORF">CFX0092_B0241</name>
</gene>
<dbReference type="EMBL" id="LN890656">
    <property type="protein sequence ID" value="CUS05775.1"/>
    <property type="molecule type" value="Genomic_DNA"/>
</dbReference>
<dbReference type="RefSeq" id="WP_157913321.1">
    <property type="nucleotide sequence ID" value="NZ_LN890656.1"/>
</dbReference>